<dbReference type="Gene3D" id="3.30.350.10">
    <property type="entry name" value="Subtilisin inhibitor-like"/>
    <property type="match status" value="1"/>
</dbReference>
<proteinExistence type="inferred from homology"/>
<dbReference type="RefSeq" id="WP_184880074.1">
    <property type="nucleotide sequence ID" value="NZ_BOOV01000027.1"/>
</dbReference>
<protein>
    <recommendedName>
        <fullName evidence="9">Subtilisin inhibitor domain-containing protein</fullName>
    </recommendedName>
</protein>
<keyword evidence="5 8" id="KW-0646">Protease inhibitor</keyword>
<dbReference type="InterPro" id="IPR023549">
    <property type="entry name" value="Subtilisin_inhibitor"/>
</dbReference>
<accession>A0A7W7G9Z6</accession>
<evidence type="ECO:0000256" key="6">
    <source>
        <dbReference type="ARBA" id="ARBA00022900"/>
    </source>
</evidence>
<evidence type="ECO:0000313" key="10">
    <source>
        <dbReference type="EMBL" id="MBB4701170.1"/>
    </source>
</evidence>
<evidence type="ECO:0000259" key="9">
    <source>
        <dbReference type="Pfam" id="PF00720"/>
    </source>
</evidence>
<dbReference type="SUPFAM" id="SSF55399">
    <property type="entry name" value="Subtilisin inhibitor"/>
    <property type="match status" value="1"/>
</dbReference>
<dbReference type="GO" id="GO:0005576">
    <property type="term" value="C:extracellular region"/>
    <property type="evidence" value="ECO:0007669"/>
    <property type="project" value="UniProtKB-SubCell"/>
</dbReference>
<comment type="caution">
    <text evidence="10">The sequence shown here is derived from an EMBL/GenBank/DDBJ whole genome shotgun (WGS) entry which is preliminary data.</text>
</comment>
<keyword evidence="4" id="KW-0964">Secreted</keyword>
<name>A0A7W7G9Z6_9ACTN</name>
<dbReference type="Pfam" id="PF00720">
    <property type="entry name" value="SSI"/>
    <property type="match status" value="1"/>
</dbReference>
<dbReference type="AlphaFoldDB" id="A0A7W7G9Z6"/>
<organism evidence="10 11">
    <name type="scientific">Sphaerisporangium siamense</name>
    <dbReference type="NCBI Taxonomy" id="795645"/>
    <lineage>
        <taxon>Bacteria</taxon>
        <taxon>Bacillati</taxon>
        <taxon>Actinomycetota</taxon>
        <taxon>Actinomycetes</taxon>
        <taxon>Streptosporangiales</taxon>
        <taxon>Streptosporangiaceae</taxon>
        <taxon>Sphaerisporangium</taxon>
    </lineage>
</organism>
<gene>
    <name evidence="10" type="ORF">BJ982_002714</name>
</gene>
<keyword evidence="6 8" id="KW-0722">Serine protease inhibitor</keyword>
<comment type="subunit">
    <text evidence="3">Homodimer.</text>
</comment>
<evidence type="ECO:0000256" key="5">
    <source>
        <dbReference type="ARBA" id="ARBA00022690"/>
    </source>
</evidence>
<evidence type="ECO:0000256" key="4">
    <source>
        <dbReference type="ARBA" id="ARBA00022525"/>
    </source>
</evidence>
<dbReference type="PRINTS" id="PR00294">
    <property type="entry name" value="SSBTLNINHBTR"/>
</dbReference>
<dbReference type="EMBL" id="JACHND010000001">
    <property type="protein sequence ID" value="MBB4701170.1"/>
    <property type="molecule type" value="Genomic_DNA"/>
</dbReference>
<evidence type="ECO:0000256" key="2">
    <source>
        <dbReference type="ARBA" id="ARBA00010472"/>
    </source>
</evidence>
<sequence length="131" mass="14100">MTSTPSIPRPLPGGPAAHAVTWRPHAKGISRVYLLTIARGESVSPFDRVALLQCGPAGGTHPHASDACRLLDQVHGDISELHVSRNTACPKNYDPVTISAVGMWDNHHHTVERTFGNPCELRATTGAVFDF</sequence>
<feature type="domain" description="Subtilisin inhibitor" evidence="9">
    <location>
        <begin position="34"/>
        <end position="117"/>
    </location>
</feature>
<evidence type="ECO:0000256" key="3">
    <source>
        <dbReference type="ARBA" id="ARBA00011738"/>
    </source>
</evidence>
<dbReference type="GO" id="GO:0004867">
    <property type="term" value="F:serine-type endopeptidase inhibitor activity"/>
    <property type="evidence" value="ECO:0007669"/>
    <property type="project" value="UniProtKB-KW"/>
</dbReference>
<dbReference type="Proteomes" id="UP000542210">
    <property type="component" value="Unassembled WGS sequence"/>
</dbReference>
<comment type="subcellular location">
    <subcellularLocation>
        <location evidence="1">Secreted</location>
    </subcellularLocation>
</comment>
<keyword evidence="7" id="KW-1015">Disulfide bond</keyword>
<dbReference type="InterPro" id="IPR036819">
    <property type="entry name" value="Subtilisin_inhibitor-like_sf"/>
</dbReference>
<comment type="similarity">
    <text evidence="2 8">Belongs to the protease inhibitor I16 (SSI) family.</text>
</comment>
<reference evidence="10 11" key="1">
    <citation type="submission" date="2020-08" db="EMBL/GenBank/DDBJ databases">
        <title>Sequencing the genomes of 1000 actinobacteria strains.</title>
        <authorList>
            <person name="Klenk H.-P."/>
        </authorList>
    </citation>
    <scope>NUCLEOTIDE SEQUENCE [LARGE SCALE GENOMIC DNA]</scope>
    <source>
        <strain evidence="10 11">DSM 45784</strain>
    </source>
</reference>
<evidence type="ECO:0000256" key="8">
    <source>
        <dbReference type="RuleBase" id="RU003471"/>
    </source>
</evidence>
<evidence type="ECO:0000256" key="7">
    <source>
        <dbReference type="ARBA" id="ARBA00023157"/>
    </source>
</evidence>
<evidence type="ECO:0000256" key="1">
    <source>
        <dbReference type="ARBA" id="ARBA00004613"/>
    </source>
</evidence>
<dbReference type="InterPro" id="IPR000691">
    <property type="entry name" value="Prot_inh_I16_SSI"/>
</dbReference>
<evidence type="ECO:0000313" key="11">
    <source>
        <dbReference type="Proteomes" id="UP000542210"/>
    </source>
</evidence>
<keyword evidence="11" id="KW-1185">Reference proteome</keyword>